<comment type="cofactor">
    <cofactor evidence="2 9 10">
        <name>Mg(2+)</name>
        <dbReference type="ChEBI" id="CHEBI:18420"/>
    </cofactor>
</comment>
<dbReference type="OrthoDB" id="10254945at2759"/>
<comment type="similarity">
    <text evidence="4 10">Belongs to the inositol monophosphatase superfamily.</text>
</comment>
<dbReference type="GeneID" id="112295845"/>
<dbReference type="EnsemblPlants" id="Pp3c19_6880V3.1">
    <property type="protein sequence ID" value="Pp3c19_6880V3.1"/>
    <property type="gene ID" value="Pp3c19_6880"/>
</dbReference>
<dbReference type="PRINTS" id="PR00377">
    <property type="entry name" value="IMPHPHTASES"/>
</dbReference>
<evidence type="ECO:0000313" key="12">
    <source>
        <dbReference type="EnsemblPlants" id="Pp3c19_6880V3.1"/>
    </source>
</evidence>
<organism evidence="11">
    <name type="scientific">Physcomitrium patens</name>
    <name type="common">Spreading-leaved earth moss</name>
    <name type="synonym">Physcomitrella patens</name>
    <dbReference type="NCBI Taxonomy" id="3218"/>
    <lineage>
        <taxon>Eukaryota</taxon>
        <taxon>Viridiplantae</taxon>
        <taxon>Streptophyta</taxon>
        <taxon>Embryophyta</taxon>
        <taxon>Bryophyta</taxon>
        <taxon>Bryophytina</taxon>
        <taxon>Bryopsida</taxon>
        <taxon>Funariidae</taxon>
        <taxon>Funariales</taxon>
        <taxon>Funariaceae</taxon>
        <taxon>Physcomitrium</taxon>
    </lineage>
</organism>
<dbReference type="GO" id="GO:0008934">
    <property type="term" value="F:inositol monophosphate 1-phosphatase activity"/>
    <property type="evidence" value="ECO:0000318"/>
    <property type="project" value="GO_Central"/>
</dbReference>
<sequence length="272" mass="29207">MGLHQSEELESCLAVAVEVAKKAGQIIKDGFHRAKAVEHKGLVDLVTETDKACEDVIFTQLKESFPSHELIGEETASVNGIPVLTDSPTWVIDPLDGTTNFVHSFPFVCVSIGLVIDKVPVVGVVYNPLLDELFTGIKGQGAFLNGQRIHASNQEHIGNGLLATEIGVKRDKQTVDRTSNLINYFLYKVRSLRLSGSCAMNLCGVACGRLDMFYELGFGGPWDVAAGTLILREAGGLVFDPSGGEFDMMSHLVAASNGHLKGALVEGLVAHM</sequence>
<dbReference type="SUPFAM" id="SSF56655">
    <property type="entry name" value="Carbohydrate phosphatase"/>
    <property type="match status" value="1"/>
</dbReference>
<dbReference type="GO" id="GO:0046854">
    <property type="term" value="P:phosphatidylinositol phosphate biosynthetic process"/>
    <property type="evidence" value="ECO:0007669"/>
    <property type="project" value="InterPro"/>
</dbReference>
<dbReference type="InterPro" id="IPR000760">
    <property type="entry name" value="Inositol_monophosphatase-like"/>
</dbReference>
<keyword evidence="13" id="KW-1185">Reference proteome</keyword>
<keyword evidence="8 9" id="KW-0460">Magnesium</keyword>
<dbReference type="Gene3D" id="3.30.540.10">
    <property type="entry name" value="Fructose-1,6-Bisphosphatase, subunit A, domain 1"/>
    <property type="match status" value="1"/>
</dbReference>
<dbReference type="PANTHER" id="PTHR20854">
    <property type="entry name" value="INOSITOL MONOPHOSPHATASE"/>
    <property type="match status" value="1"/>
</dbReference>
<dbReference type="FunFam" id="3.30.540.10:FF:000004">
    <property type="entry name" value="Inositol-1-monophosphatase"/>
    <property type="match status" value="1"/>
</dbReference>
<dbReference type="Gramene" id="Pp3c19_6880V3.2">
    <property type="protein sequence ID" value="Pp3c19_6880V3.2"/>
    <property type="gene ID" value="Pp3c19_6880"/>
</dbReference>
<dbReference type="FunFam" id="3.40.190.80:FF:000002">
    <property type="entry name" value="Inositol-1-monophosphatase"/>
    <property type="match status" value="1"/>
</dbReference>
<evidence type="ECO:0000256" key="10">
    <source>
        <dbReference type="RuleBase" id="RU364068"/>
    </source>
</evidence>
<dbReference type="PANTHER" id="PTHR20854:SF4">
    <property type="entry name" value="INOSITOL-1-MONOPHOSPHATASE-RELATED"/>
    <property type="match status" value="1"/>
</dbReference>
<feature type="binding site" evidence="9">
    <location>
        <position position="223"/>
    </location>
    <ligand>
        <name>Mg(2+)</name>
        <dbReference type="ChEBI" id="CHEBI:18420"/>
        <label>1</label>
        <note>catalytic</note>
    </ligand>
</feature>
<dbReference type="InterPro" id="IPR020552">
    <property type="entry name" value="Inositol_monoPase_Li-sen"/>
</dbReference>
<reference evidence="11 13" key="2">
    <citation type="journal article" date="2018" name="Plant J.">
        <title>The Physcomitrella patens chromosome-scale assembly reveals moss genome structure and evolution.</title>
        <authorList>
            <person name="Lang D."/>
            <person name="Ullrich K.K."/>
            <person name="Murat F."/>
            <person name="Fuchs J."/>
            <person name="Jenkins J."/>
            <person name="Haas F.B."/>
            <person name="Piednoel M."/>
            <person name="Gundlach H."/>
            <person name="Van Bel M."/>
            <person name="Meyberg R."/>
            <person name="Vives C."/>
            <person name="Morata J."/>
            <person name="Symeonidi A."/>
            <person name="Hiss M."/>
            <person name="Muchero W."/>
            <person name="Kamisugi Y."/>
            <person name="Saleh O."/>
            <person name="Blanc G."/>
            <person name="Decker E.L."/>
            <person name="van Gessel N."/>
            <person name="Grimwood J."/>
            <person name="Hayes R.D."/>
            <person name="Graham S.W."/>
            <person name="Gunter L.E."/>
            <person name="McDaniel S.F."/>
            <person name="Hoernstein S.N.W."/>
            <person name="Larsson A."/>
            <person name="Li F.W."/>
            <person name="Perroud P.F."/>
            <person name="Phillips J."/>
            <person name="Ranjan P."/>
            <person name="Rokshar D.S."/>
            <person name="Rothfels C.J."/>
            <person name="Schneider L."/>
            <person name="Shu S."/>
            <person name="Stevenson D.W."/>
            <person name="Thummler F."/>
            <person name="Tillich M."/>
            <person name="Villarreal Aguilar J.C."/>
            <person name="Widiez T."/>
            <person name="Wong G.K."/>
            <person name="Wymore A."/>
            <person name="Zhang Y."/>
            <person name="Zimmer A.D."/>
            <person name="Quatrano R.S."/>
            <person name="Mayer K.F.X."/>
            <person name="Goodstein D."/>
            <person name="Casacuberta J.M."/>
            <person name="Vandepoele K."/>
            <person name="Reski R."/>
            <person name="Cuming A.C."/>
            <person name="Tuskan G.A."/>
            <person name="Maumus F."/>
            <person name="Salse J."/>
            <person name="Schmutz J."/>
            <person name="Rensing S.A."/>
        </authorList>
    </citation>
    <scope>NUCLEOTIDE SEQUENCE [LARGE SCALE GENOMIC DNA]</scope>
    <source>
        <strain evidence="12 13">cv. Gransden 2004</strain>
    </source>
</reference>
<gene>
    <name evidence="12" type="primary">LOC112295845</name>
    <name evidence="11" type="ORF">PHYPA_023803</name>
</gene>
<dbReference type="InterPro" id="IPR020550">
    <property type="entry name" value="Inositol_monophosphatase_CS"/>
</dbReference>
<dbReference type="PROSITE" id="PS00630">
    <property type="entry name" value="IMP_2"/>
    <property type="match status" value="1"/>
</dbReference>
<feature type="binding site" evidence="9">
    <location>
        <position position="96"/>
    </location>
    <ligand>
        <name>Mg(2+)</name>
        <dbReference type="ChEBI" id="CHEBI:18420"/>
        <label>1</label>
        <note>catalytic</note>
    </ligand>
</feature>
<comment type="catalytic activity">
    <reaction evidence="1 10">
        <text>a myo-inositol phosphate + H2O = myo-inositol + phosphate</text>
        <dbReference type="Rhea" id="RHEA:24056"/>
        <dbReference type="ChEBI" id="CHEBI:15377"/>
        <dbReference type="ChEBI" id="CHEBI:17268"/>
        <dbReference type="ChEBI" id="CHEBI:43474"/>
        <dbReference type="ChEBI" id="CHEBI:84139"/>
        <dbReference type="EC" id="3.1.3.25"/>
    </reaction>
</comment>
<evidence type="ECO:0000256" key="9">
    <source>
        <dbReference type="PIRSR" id="PIRSR600760-2"/>
    </source>
</evidence>
<dbReference type="GO" id="GO:0006020">
    <property type="term" value="P:inositol metabolic process"/>
    <property type="evidence" value="ECO:0000318"/>
    <property type="project" value="GO_Central"/>
</dbReference>
<dbReference type="InterPro" id="IPR033942">
    <property type="entry name" value="IMPase"/>
</dbReference>
<feature type="binding site" evidence="9">
    <location>
        <position position="95"/>
    </location>
    <ligand>
        <name>Mg(2+)</name>
        <dbReference type="ChEBI" id="CHEBI:18420"/>
        <label>1</label>
        <note>catalytic</note>
    </ligand>
</feature>
<comment type="pathway">
    <text evidence="3 10">Polyol metabolism; myo-inositol biosynthesis; myo-inositol from D-glucose 6-phosphate: step 2/2.</text>
</comment>
<dbReference type="HOGENOM" id="CLU_044118_1_0_1"/>
<reference evidence="11 13" key="1">
    <citation type="journal article" date="2008" name="Science">
        <title>The Physcomitrella genome reveals evolutionary insights into the conquest of land by plants.</title>
        <authorList>
            <person name="Rensing S."/>
            <person name="Lang D."/>
            <person name="Zimmer A."/>
            <person name="Terry A."/>
            <person name="Salamov A."/>
            <person name="Shapiro H."/>
            <person name="Nishiyama T."/>
            <person name="Perroud P.-F."/>
            <person name="Lindquist E."/>
            <person name="Kamisugi Y."/>
            <person name="Tanahashi T."/>
            <person name="Sakakibara K."/>
            <person name="Fujita T."/>
            <person name="Oishi K."/>
            <person name="Shin-I T."/>
            <person name="Kuroki Y."/>
            <person name="Toyoda A."/>
            <person name="Suzuki Y."/>
            <person name="Hashimoto A."/>
            <person name="Yamaguchi K."/>
            <person name="Sugano A."/>
            <person name="Kohara Y."/>
            <person name="Fujiyama A."/>
            <person name="Anterola A."/>
            <person name="Aoki S."/>
            <person name="Ashton N."/>
            <person name="Barbazuk W.B."/>
            <person name="Barker E."/>
            <person name="Bennetzen J."/>
            <person name="Bezanilla M."/>
            <person name="Blankenship R."/>
            <person name="Cho S.H."/>
            <person name="Dutcher S."/>
            <person name="Estelle M."/>
            <person name="Fawcett J.A."/>
            <person name="Gundlach H."/>
            <person name="Hanada K."/>
            <person name="Heyl A."/>
            <person name="Hicks K.A."/>
            <person name="Hugh J."/>
            <person name="Lohr M."/>
            <person name="Mayer K."/>
            <person name="Melkozernov A."/>
            <person name="Murata T."/>
            <person name="Nelson D."/>
            <person name="Pils B."/>
            <person name="Prigge M."/>
            <person name="Reiss B."/>
            <person name="Renner T."/>
            <person name="Rombauts S."/>
            <person name="Rushton P."/>
            <person name="Sanderfoot A."/>
            <person name="Schween G."/>
            <person name="Shiu S.-H."/>
            <person name="Stueber K."/>
            <person name="Theodoulou F.L."/>
            <person name="Tu H."/>
            <person name="Van de Peer Y."/>
            <person name="Verrier P.J."/>
            <person name="Waters E."/>
            <person name="Wood A."/>
            <person name="Yang L."/>
            <person name="Cove D."/>
            <person name="Cuming A."/>
            <person name="Hasebe M."/>
            <person name="Lucas S."/>
            <person name="Mishler D.B."/>
            <person name="Reski R."/>
            <person name="Grigoriev I."/>
            <person name="Quatrano R.S."/>
            <person name="Boore J.L."/>
        </authorList>
    </citation>
    <scope>NUCLEOTIDE SEQUENCE [LARGE SCALE GENOMIC DNA]</scope>
    <source>
        <strain evidence="12 13">cv. Gransden 2004</strain>
    </source>
</reference>
<keyword evidence="6 9" id="KW-0479">Metal-binding</keyword>
<evidence type="ECO:0000256" key="5">
    <source>
        <dbReference type="ARBA" id="ARBA00022671"/>
    </source>
</evidence>
<keyword evidence="7 10" id="KW-0378">Hydrolase</keyword>
<dbReference type="PRINTS" id="PR00378">
    <property type="entry name" value="LIIMPHPHTASE"/>
</dbReference>
<dbReference type="PaxDb" id="3218-PP1S292_51V6.1"/>
<evidence type="ECO:0000313" key="11">
    <source>
        <dbReference type="EMBL" id="PNR33987.1"/>
    </source>
</evidence>
<dbReference type="EMBL" id="ABEU02000019">
    <property type="protein sequence ID" value="PNR33987.1"/>
    <property type="molecule type" value="Genomic_DNA"/>
</dbReference>
<accession>A9TQX6</accession>
<dbReference type="EC" id="3.1.3.25" evidence="10"/>
<dbReference type="Gramene" id="Pp3c19_6880V3.1">
    <property type="protein sequence ID" value="Pp3c19_6880V3.1"/>
    <property type="gene ID" value="Pp3c19_6880"/>
</dbReference>
<dbReference type="RefSeq" id="XP_024403614.1">
    <property type="nucleotide sequence ID" value="XM_024547846.2"/>
</dbReference>
<dbReference type="PROSITE" id="PS00629">
    <property type="entry name" value="IMP_1"/>
    <property type="match status" value="1"/>
</dbReference>
<evidence type="ECO:0000256" key="7">
    <source>
        <dbReference type="ARBA" id="ARBA00022801"/>
    </source>
</evidence>
<dbReference type="Proteomes" id="UP000006727">
    <property type="component" value="Chromosome 19"/>
</dbReference>
<dbReference type="Gene3D" id="3.40.190.80">
    <property type="match status" value="1"/>
</dbReference>
<evidence type="ECO:0000256" key="3">
    <source>
        <dbReference type="ARBA" id="ARBA00005152"/>
    </source>
</evidence>
<evidence type="ECO:0000256" key="1">
    <source>
        <dbReference type="ARBA" id="ARBA00001033"/>
    </source>
</evidence>
<evidence type="ECO:0000256" key="6">
    <source>
        <dbReference type="ARBA" id="ARBA00022723"/>
    </source>
</evidence>
<feature type="binding site" evidence="9">
    <location>
        <position position="73"/>
    </location>
    <ligand>
        <name>Mg(2+)</name>
        <dbReference type="ChEBI" id="CHEBI:18420"/>
        <label>1</label>
        <note>catalytic</note>
    </ligand>
</feature>
<dbReference type="GO" id="GO:0007165">
    <property type="term" value="P:signal transduction"/>
    <property type="evidence" value="ECO:0000318"/>
    <property type="project" value="GO_Central"/>
</dbReference>
<protein>
    <recommendedName>
        <fullName evidence="10">Inositol-1-monophosphatase</fullName>
        <ecNumber evidence="10">3.1.3.25</ecNumber>
    </recommendedName>
</protein>
<reference evidence="12" key="3">
    <citation type="submission" date="2020-12" db="UniProtKB">
        <authorList>
            <consortium name="EnsemblPlants"/>
        </authorList>
    </citation>
    <scope>IDENTIFICATION</scope>
</reference>
<dbReference type="EnsemblPlants" id="Pp3c19_6880V3.2">
    <property type="protein sequence ID" value="Pp3c19_6880V3.2"/>
    <property type="gene ID" value="Pp3c19_6880"/>
</dbReference>
<name>A9TQX6_PHYPA</name>
<feature type="binding site" evidence="9">
    <location>
        <position position="93"/>
    </location>
    <ligand>
        <name>Mg(2+)</name>
        <dbReference type="ChEBI" id="CHEBI:18420"/>
        <label>2</label>
    </ligand>
</feature>
<dbReference type="GO" id="GO:0046872">
    <property type="term" value="F:metal ion binding"/>
    <property type="evidence" value="ECO:0007669"/>
    <property type="project" value="UniProtKB-KW"/>
</dbReference>
<dbReference type="AlphaFoldDB" id="A9TQX6"/>
<evidence type="ECO:0000256" key="2">
    <source>
        <dbReference type="ARBA" id="ARBA00001946"/>
    </source>
</evidence>
<dbReference type="RefSeq" id="XP_024403615.1">
    <property type="nucleotide sequence ID" value="XM_024547847.2"/>
</dbReference>
<evidence type="ECO:0000313" key="13">
    <source>
        <dbReference type="Proteomes" id="UP000006727"/>
    </source>
</evidence>
<dbReference type="Pfam" id="PF00459">
    <property type="entry name" value="Inositol_P"/>
    <property type="match status" value="1"/>
</dbReference>
<dbReference type="InterPro" id="IPR020583">
    <property type="entry name" value="Inositol_monoP_metal-BS"/>
</dbReference>
<evidence type="ECO:0000256" key="4">
    <source>
        <dbReference type="ARBA" id="ARBA00009759"/>
    </source>
</evidence>
<dbReference type="UniPathway" id="UPA00823">
    <property type="reaction ID" value="UER00788"/>
</dbReference>
<dbReference type="GO" id="GO:0006021">
    <property type="term" value="P:inositol biosynthetic process"/>
    <property type="evidence" value="ECO:0007669"/>
    <property type="project" value="UniProtKB-UniPathway"/>
</dbReference>
<dbReference type="RefSeq" id="XP_024403616.1">
    <property type="nucleotide sequence ID" value="XM_024547848.2"/>
</dbReference>
<dbReference type="STRING" id="3218.A9TQX6"/>
<dbReference type="CDD" id="cd01639">
    <property type="entry name" value="IMPase"/>
    <property type="match status" value="1"/>
</dbReference>
<evidence type="ECO:0000256" key="8">
    <source>
        <dbReference type="ARBA" id="ARBA00022842"/>
    </source>
</evidence>
<proteinExistence type="inferred from homology"/>
<dbReference type="eggNOG" id="KOG2951">
    <property type="taxonomic scope" value="Eukaryota"/>
</dbReference>
<dbReference type="OMA" id="QTIHYGR"/>
<keyword evidence="5" id="KW-0452">Lithium</keyword>